<dbReference type="KEGG" id="psco:LY89DRAFT_588159"/>
<evidence type="ECO:0000256" key="2">
    <source>
        <dbReference type="ARBA" id="ARBA00005550"/>
    </source>
</evidence>
<evidence type="ECO:0000256" key="8">
    <source>
        <dbReference type="SAM" id="MobiDB-lite"/>
    </source>
</evidence>
<organism evidence="9 10">
    <name type="scientific">Mollisia scopiformis</name>
    <name type="common">Conifer needle endophyte fungus</name>
    <name type="synonym">Phialocephala scopiformis</name>
    <dbReference type="NCBI Taxonomy" id="149040"/>
    <lineage>
        <taxon>Eukaryota</taxon>
        <taxon>Fungi</taxon>
        <taxon>Dikarya</taxon>
        <taxon>Ascomycota</taxon>
        <taxon>Pezizomycotina</taxon>
        <taxon>Leotiomycetes</taxon>
        <taxon>Helotiales</taxon>
        <taxon>Mollisiaceae</taxon>
        <taxon>Mollisia</taxon>
    </lineage>
</organism>
<keyword evidence="6 7" id="KW-0472">Membrane</keyword>
<comment type="similarity">
    <text evidence="2 7">Belongs to the DLT1 family.</text>
</comment>
<keyword evidence="10" id="KW-1185">Reference proteome</keyword>
<evidence type="ECO:0000313" key="9">
    <source>
        <dbReference type="EMBL" id="KUJ15415.1"/>
    </source>
</evidence>
<feature type="compositionally biased region" description="Low complexity" evidence="8">
    <location>
        <begin position="292"/>
        <end position="305"/>
    </location>
</feature>
<dbReference type="GO" id="GO:0016020">
    <property type="term" value="C:membrane"/>
    <property type="evidence" value="ECO:0007669"/>
    <property type="project" value="UniProtKB-SubCell"/>
</dbReference>
<dbReference type="OrthoDB" id="4096362at2759"/>
<evidence type="ECO:0000256" key="7">
    <source>
        <dbReference type="RuleBase" id="RU367100"/>
    </source>
</evidence>
<comment type="function">
    <text evidence="1 7">Required for growth under high-pressure and low-temperature conditions.</text>
</comment>
<dbReference type="InterPro" id="IPR038869">
    <property type="entry name" value="DLT1"/>
</dbReference>
<feature type="region of interest" description="Disordered" evidence="8">
    <location>
        <begin position="17"/>
        <end position="36"/>
    </location>
</feature>
<feature type="compositionally biased region" description="Basic and acidic residues" evidence="8">
    <location>
        <begin position="247"/>
        <end position="258"/>
    </location>
</feature>
<dbReference type="EMBL" id="KQ947418">
    <property type="protein sequence ID" value="KUJ15415.1"/>
    <property type="molecule type" value="Genomic_DNA"/>
</dbReference>
<name>A0A194X5G5_MOLSC</name>
<keyword evidence="5" id="KW-1133">Transmembrane helix</keyword>
<dbReference type="PANTHER" id="PTHR40021">
    <property type="entry name" value="DEFECT AT LOW TEMPERATURE PROTEIN 1"/>
    <property type="match status" value="1"/>
</dbReference>
<dbReference type="RefSeq" id="XP_018069770.1">
    <property type="nucleotide sequence ID" value="XM_018209467.1"/>
</dbReference>
<dbReference type="InParanoid" id="A0A194X5G5"/>
<feature type="region of interest" description="Disordered" evidence="8">
    <location>
        <begin position="211"/>
        <end position="328"/>
    </location>
</feature>
<reference evidence="9 10" key="1">
    <citation type="submission" date="2015-10" db="EMBL/GenBank/DDBJ databases">
        <title>Full genome of DAOMC 229536 Phialocephala scopiformis, a fungal endophyte of spruce producing the potent anti-insectan compound rugulosin.</title>
        <authorList>
            <consortium name="DOE Joint Genome Institute"/>
            <person name="Walker A.K."/>
            <person name="Frasz S.L."/>
            <person name="Seifert K.A."/>
            <person name="Miller J.D."/>
            <person name="Mondo S.J."/>
            <person name="Labutti K."/>
            <person name="Lipzen A."/>
            <person name="Dockter R."/>
            <person name="Kennedy M."/>
            <person name="Grigoriev I.V."/>
            <person name="Spatafora J.W."/>
        </authorList>
    </citation>
    <scope>NUCLEOTIDE SEQUENCE [LARGE SCALE GENOMIC DNA]</scope>
    <source>
        <strain evidence="9 10">CBS 120377</strain>
    </source>
</reference>
<evidence type="ECO:0000256" key="5">
    <source>
        <dbReference type="ARBA" id="ARBA00022989"/>
    </source>
</evidence>
<comment type="subcellular location">
    <subcellularLocation>
        <location evidence="7">Membrane</location>
        <topology evidence="7">Multi-pass membrane protein</topology>
    </subcellularLocation>
</comment>
<dbReference type="AlphaFoldDB" id="A0A194X5G5"/>
<evidence type="ECO:0000256" key="4">
    <source>
        <dbReference type="ARBA" id="ARBA00022692"/>
    </source>
</evidence>
<evidence type="ECO:0000256" key="6">
    <source>
        <dbReference type="ARBA" id="ARBA00023136"/>
    </source>
</evidence>
<gene>
    <name evidence="7" type="primary">DLT1</name>
    <name evidence="9" type="ORF">LY89DRAFT_588159</name>
</gene>
<accession>A0A194X5G5</accession>
<evidence type="ECO:0000256" key="1">
    <source>
        <dbReference type="ARBA" id="ARBA00002489"/>
    </source>
</evidence>
<proteinExistence type="inferred from homology"/>
<dbReference type="Proteomes" id="UP000070700">
    <property type="component" value="Unassembled WGS sequence"/>
</dbReference>
<dbReference type="PANTHER" id="PTHR40021:SF1">
    <property type="entry name" value="DEFECT AT LOW TEMPERATURE PROTEIN 1"/>
    <property type="match status" value="1"/>
</dbReference>
<evidence type="ECO:0000313" key="10">
    <source>
        <dbReference type="Proteomes" id="UP000070700"/>
    </source>
</evidence>
<evidence type="ECO:0000256" key="3">
    <source>
        <dbReference type="ARBA" id="ARBA00021353"/>
    </source>
</evidence>
<keyword evidence="4" id="KW-0812">Transmembrane</keyword>
<feature type="compositionally biased region" description="Low complexity" evidence="8">
    <location>
        <begin position="218"/>
        <end position="236"/>
    </location>
</feature>
<dbReference type="GeneID" id="28819193"/>
<sequence length="328" mass="35949">MILAQLNRSATIAWDSRPRIPQEPTAIVSEPETKDPVAVSAEKEPVKEEHGLFHRTHTTEEQVVTIPPPRPVWGDISHNGWSSPTSPDLPSLQYTTVILELPHLIEARAVSLAPTNLQTDPPLPDARVVELLQRPAAMGLRDYIGQLSSMGVLTEPAATAEFLTQYEYARFSGRLLAEQQFRDLMGHFAELLRNMDTLGPAVLASLDIVDSDIDDDGSSTTPITPRSRSPNRSVSSHEGTIRTAPSRHTDTTPSKRQEFSTAPATPRSKKRVVSRSPSMNTFAQTRRPYAASSSSESLRSTSESSVIKLSRSNTPGDLPYTLNIPGAR</sequence>
<protein>
    <recommendedName>
        <fullName evidence="3 7">Defect at low temperature protein 1</fullName>
    </recommendedName>
</protein>